<keyword evidence="8 9" id="KW-0472">Membrane</keyword>
<dbReference type="Gene3D" id="3.30.450.20">
    <property type="entry name" value="PAS domain"/>
    <property type="match status" value="1"/>
</dbReference>
<dbReference type="EC" id="2.7.13.3" evidence="3"/>
<evidence type="ECO:0000259" key="10">
    <source>
        <dbReference type="PROSITE" id="PS50109"/>
    </source>
</evidence>
<dbReference type="SUPFAM" id="SSF55874">
    <property type="entry name" value="ATPase domain of HSP90 chaperone/DNA topoisomerase II/histidine kinase"/>
    <property type="match status" value="1"/>
</dbReference>
<evidence type="ECO:0000256" key="3">
    <source>
        <dbReference type="ARBA" id="ARBA00012438"/>
    </source>
</evidence>
<reference evidence="12" key="1">
    <citation type="submission" date="2017-05" db="EMBL/GenBank/DDBJ databases">
        <authorList>
            <person name="Varghese N."/>
            <person name="Submissions S."/>
        </authorList>
    </citation>
    <scope>NUCLEOTIDE SEQUENCE</scope>
    <source>
        <strain evidence="12">Su22</strain>
    </source>
</reference>
<dbReference type="SMART" id="SM00387">
    <property type="entry name" value="HATPase_c"/>
    <property type="match status" value="1"/>
</dbReference>
<dbReference type="PRINTS" id="PR00344">
    <property type="entry name" value="BCTRLSENSOR"/>
</dbReference>
<dbReference type="SUPFAM" id="SSF47384">
    <property type="entry name" value="Homodimeric domain of signal transducing histidine kinase"/>
    <property type="match status" value="1"/>
</dbReference>
<dbReference type="Proteomes" id="UP001158066">
    <property type="component" value="Unassembled WGS sequence"/>
</dbReference>
<keyword evidence="9" id="KW-1133">Transmembrane helix</keyword>
<evidence type="ECO:0000256" key="5">
    <source>
        <dbReference type="ARBA" id="ARBA00022679"/>
    </source>
</evidence>
<dbReference type="SUPFAM" id="SSF55785">
    <property type="entry name" value="PYP-like sensor domain (PAS domain)"/>
    <property type="match status" value="1"/>
</dbReference>
<dbReference type="PANTHER" id="PTHR45453">
    <property type="entry name" value="PHOSPHATE REGULON SENSOR PROTEIN PHOR"/>
    <property type="match status" value="1"/>
</dbReference>
<evidence type="ECO:0000256" key="7">
    <source>
        <dbReference type="ARBA" id="ARBA00023012"/>
    </source>
</evidence>
<dbReference type="Pfam" id="PF00512">
    <property type="entry name" value="HisKA"/>
    <property type="match status" value="1"/>
</dbReference>
<dbReference type="PROSITE" id="PS50885">
    <property type="entry name" value="HAMP"/>
    <property type="match status" value="1"/>
</dbReference>
<dbReference type="GO" id="GO:0004721">
    <property type="term" value="F:phosphoprotein phosphatase activity"/>
    <property type="evidence" value="ECO:0007669"/>
    <property type="project" value="TreeGrafter"/>
</dbReference>
<dbReference type="PANTHER" id="PTHR45453:SF1">
    <property type="entry name" value="PHOSPHATE REGULON SENSOR PROTEIN PHOR"/>
    <property type="match status" value="1"/>
</dbReference>
<dbReference type="PROSITE" id="PS50109">
    <property type="entry name" value="HIS_KIN"/>
    <property type="match status" value="1"/>
</dbReference>
<dbReference type="InterPro" id="IPR036890">
    <property type="entry name" value="HATPase_C_sf"/>
</dbReference>
<dbReference type="Pfam" id="PF00672">
    <property type="entry name" value="HAMP"/>
    <property type="match status" value="1"/>
</dbReference>
<feature type="domain" description="HAMP" evidence="11">
    <location>
        <begin position="186"/>
        <end position="238"/>
    </location>
</feature>
<keyword evidence="5" id="KW-0808">Transferase</keyword>
<dbReference type="InterPro" id="IPR004358">
    <property type="entry name" value="Sig_transdc_His_kin-like_C"/>
</dbReference>
<accession>A0AA45WTR4</accession>
<evidence type="ECO:0000256" key="6">
    <source>
        <dbReference type="ARBA" id="ARBA00022777"/>
    </source>
</evidence>
<evidence type="ECO:0000256" key="2">
    <source>
        <dbReference type="ARBA" id="ARBA00004370"/>
    </source>
</evidence>
<evidence type="ECO:0000256" key="1">
    <source>
        <dbReference type="ARBA" id="ARBA00000085"/>
    </source>
</evidence>
<keyword evidence="7" id="KW-0902">Two-component regulatory system</keyword>
<dbReference type="InterPro" id="IPR003661">
    <property type="entry name" value="HisK_dim/P_dom"/>
</dbReference>
<evidence type="ECO:0000259" key="11">
    <source>
        <dbReference type="PROSITE" id="PS50885"/>
    </source>
</evidence>
<sequence>MKRKIVTSYILILLVGTLTTGIFSFSFLRNSYFANMEEKLLSYGQLITDSLLMEEESGDLRNFFWLTQKFAQRTRVRVTLLDESGKVLADSADNSIIFINQQMQPEVQLAMRGEIRSIQRTDDTTGVNSMFLALPPVHLQGQQMIIRLSDPIEDYMQENLVFMKYVFMSILLGLIIAMIVGLWNVGKITGPIHVLSEAASQLASAKFSTRIHIRTRDELEELAGTFNHMAERLETMISQIQAKNIQLDAMLSGMTDGVMAVDASGSLLMMNRELQRLLPSKMNLTIGSHYQETLGELPELAHLIDETIVHQQALEEEVQFEQQHQPRVLRIKSSLMRDPGRNQQIIGVFLLVQDMTEIRKLENLRNDFVANVTHELRTPLTLISGFVETLQQDHELDEDEQKTALSIIELETERLKRLINDVLTLSEIENMQAGGETKKFNALLEIREVMEWLNPLAQEKSIAVTLEPHEEAVLIEANPGWFRQMLANLLENAIKYTPESGWVTLKVQVADHVLHVMIQDNGIGVPDEEKELIFQRFYRANRNRSREVGGTGLGLTIVQHIVSEMKGTIKVSTPESGGSLFCVCLPGVVNSQSLNESS</sequence>
<dbReference type="SMART" id="SM00304">
    <property type="entry name" value="HAMP"/>
    <property type="match status" value="1"/>
</dbReference>
<dbReference type="EMBL" id="FXUF01000002">
    <property type="protein sequence ID" value="SMP44030.1"/>
    <property type="molecule type" value="Genomic_DNA"/>
</dbReference>
<dbReference type="InterPro" id="IPR050351">
    <property type="entry name" value="BphY/WalK/GraS-like"/>
</dbReference>
<organism evidence="12 13">
    <name type="scientific">Anoxynatronum buryatiense</name>
    <dbReference type="NCBI Taxonomy" id="489973"/>
    <lineage>
        <taxon>Bacteria</taxon>
        <taxon>Bacillati</taxon>
        <taxon>Bacillota</taxon>
        <taxon>Clostridia</taxon>
        <taxon>Eubacteriales</taxon>
        <taxon>Clostridiaceae</taxon>
        <taxon>Anoxynatronum</taxon>
    </lineage>
</organism>
<dbReference type="InterPro" id="IPR035965">
    <property type="entry name" value="PAS-like_dom_sf"/>
</dbReference>
<dbReference type="SUPFAM" id="SSF158472">
    <property type="entry name" value="HAMP domain-like"/>
    <property type="match status" value="1"/>
</dbReference>
<comment type="caution">
    <text evidence="12">The sequence shown here is derived from an EMBL/GenBank/DDBJ whole genome shotgun (WGS) entry which is preliminary data.</text>
</comment>
<dbReference type="Pfam" id="PF02518">
    <property type="entry name" value="HATPase_c"/>
    <property type="match status" value="1"/>
</dbReference>
<dbReference type="InterPro" id="IPR036097">
    <property type="entry name" value="HisK_dim/P_sf"/>
</dbReference>
<dbReference type="InterPro" id="IPR003594">
    <property type="entry name" value="HATPase_dom"/>
</dbReference>
<dbReference type="CDD" id="cd00075">
    <property type="entry name" value="HATPase"/>
    <property type="match status" value="1"/>
</dbReference>
<feature type="domain" description="Histidine kinase" evidence="10">
    <location>
        <begin position="371"/>
        <end position="589"/>
    </location>
</feature>
<dbReference type="CDD" id="cd00082">
    <property type="entry name" value="HisKA"/>
    <property type="match status" value="1"/>
</dbReference>
<keyword evidence="4" id="KW-0597">Phosphoprotein</keyword>
<dbReference type="AlphaFoldDB" id="A0AA45WTR4"/>
<dbReference type="Gene3D" id="6.10.340.10">
    <property type="match status" value="1"/>
</dbReference>
<gene>
    <name evidence="12" type="ORF">SAMN06296020_102119</name>
</gene>
<evidence type="ECO:0000256" key="9">
    <source>
        <dbReference type="SAM" id="Phobius"/>
    </source>
</evidence>
<evidence type="ECO:0000313" key="12">
    <source>
        <dbReference type="EMBL" id="SMP44030.1"/>
    </source>
</evidence>
<protein>
    <recommendedName>
        <fullName evidence="3">histidine kinase</fullName>
        <ecNumber evidence="3">2.7.13.3</ecNumber>
    </recommendedName>
</protein>
<dbReference type="InterPro" id="IPR003660">
    <property type="entry name" value="HAMP_dom"/>
</dbReference>
<dbReference type="FunFam" id="1.10.287.130:FF:000001">
    <property type="entry name" value="Two-component sensor histidine kinase"/>
    <property type="match status" value="1"/>
</dbReference>
<keyword evidence="13" id="KW-1185">Reference proteome</keyword>
<feature type="transmembrane region" description="Helical" evidence="9">
    <location>
        <begin position="6"/>
        <end position="28"/>
    </location>
</feature>
<dbReference type="InterPro" id="IPR005467">
    <property type="entry name" value="His_kinase_dom"/>
</dbReference>
<dbReference type="Gene3D" id="1.10.287.130">
    <property type="match status" value="1"/>
</dbReference>
<name>A0AA45WTR4_9CLOT</name>
<feature type="transmembrane region" description="Helical" evidence="9">
    <location>
        <begin position="165"/>
        <end position="186"/>
    </location>
</feature>
<evidence type="ECO:0000256" key="8">
    <source>
        <dbReference type="ARBA" id="ARBA00023136"/>
    </source>
</evidence>
<dbReference type="FunFam" id="3.30.565.10:FF:000006">
    <property type="entry name" value="Sensor histidine kinase WalK"/>
    <property type="match status" value="1"/>
</dbReference>
<keyword evidence="9" id="KW-0812">Transmembrane</keyword>
<dbReference type="CDD" id="cd06225">
    <property type="entry name" value="HAMP"/>
    <property type="match status" value="1"/>
</dbReference>
<dbReference type="Gene3D" id="3.30.565.10">
    <property type="entry name" value="Histidine kinase-like ATPase, C-terminal domain"/>
    <property type="match status" value="1"/>
</dbReference>
<comment type="catalytic activity">
    <reaction evidence="1">
        <text>ATP + protein L-histidine = ADP + protein N-phospho-L-histidine.</text>
        <dbReference type="EC" id="2.7.13.3"/>
    </reaction>
</comment>
<dbReference type="GO" id="GO:0000155">
    <property type="term" value="F:phosphorelay sensor kinase activity"/>
    <property type="evidence" value="ECO:0007669"/>
    <property type="project" value="InterPro"/>
</dbReference>
<dbReference type="GO" id="GO:0016036">
    <property type="term" value="P:cellular response to phosphate starvation"/>
    <property type="evidence" value="ECO:0007669"/>
    <property type="project" value="TreeGrafter"/>
</dbReference>
<evidence type="ECO:0000313" key="13">
    <source>
        <dbReference type="Proteomes" id="UP001158066"/>
    </source>
</evidence>
<dbReference type="RefSeq" id="WP_283408031.1">
    <property type="nucleotide sequence ID" value="NZ_FXUF01000002.1"/>
</dbReference>
<comment type="subcellular location">
    <subcellularLocation>
        <location evidence="2">Membrane</location>
    </subcellularLocation>
</comment>
<dbReference type="GO" id="GO:0005886">
    <property type="term" value="C:plasma membrane"/>
    <property type="evidence" value="ECO:0007669"/>
    <property type="project" value="TreeGrafter"/>
</dbReference>
<proteinExistence type="predicted"/>
<evidence type="ECO:0000256" key="4">
    <source>
        <dbReference type="ARBA" id="ARBA00022553"/>
    </source>
</evidence>
<dbReference type="SMART" id="SM00388">
    <property type="entry name" value="HisKA"/>
    <property type="match status" value="1"/>
</dbReference>
<keyword evidence="6 12" id="KW-0418">Kinase</keyword>